<evidence type="ECO:0000256" key="9">
    <source>
        <dbReference type="ARBA" id="ARBA00032024"/>
    </source>
</evidence>
<comment type="caution">
    <text evidence="14">The sequence shown here is derived from an EMBL/GenBank/DDBJ whole genome shotgun (WGS) entry which is preliminary data.</text>
</comment>
<dbReference type="EMBL" id="VYKL01000019">
    <property type="protein sequence ID" value="KAA9023658.1"/>
    <property type="molecule type" value="Genomic_DNA"/>
</dbReference>
<dbReference type="Pfam" id="PF08546">
    <property type="entry name" value="ApbA_C"/>
    <property type="match status" value="1"/>
</dbReference>
<dbReference type="AlphaFoldDB" id="A0A5J5HTG6"/>
<comment type="catalytic activity">
    <reaction evidence="10 11">
        <text>(R)-pantoate + NADP(+) = 2-dehydropantoate + NADPH + H(+)</text>
        <dbReference type="Rhea" id="RHEA:16233"/>
        <dbReference type="ChEBI" id="CHEBI:11561"/>
        <dbReference type="ChEBI" id="CHEBI:15378"/>
        <dbReference type="ChEBI" id="CHEBI:15980"/>
        <dbReference type="ChEBI" id="CHEBI:57783"/>
        <dbReference type="ChEBI" id="CHEBI:58349"/>
        <dbReference type="EC" id="1.1.1.169"/>
    </reaction>
</comment>
<gene>
    <name evidence="14" type="ORF">F4V44_13465</name>
</gene>
<name>A0A5J5HTG6_9BACI</name>
<evidence type="ECO:0000313" key="15">
    <source>
        <dbReference type="Proteomes" id="UP000326671"/>
    </source>
</evidence>
<dbReference type="InterPro" id="IPR050838">
    <property type="entry name" value="Ketopantoate_reductase"/>
</dbReference>
<dbReference type="FunFam" id="1.10.1040.10:FF:000017">
    <property type="entry name" value="2-dehydropantoate 2-reductase"/>
    <property type="match status" value="1"/>
</dbReference>
<evidence type="ECO:0000259" key="13">
    <source>
        <dbReference type="Pfam" id="PF08546"/>
    </source>
</evidence>
<comment type="function">
    <text evidence="1 11">Catalyzes the NADPH-dependent reduction of ketopantoate into pantoic acid.</text>
</comment>
<dbReference type="InterPro" id="IPR013752">
    <property type="entry name" value="KPA_reductase"/>
</dbReference>
<evidence type="ECO:0000256" key="6">
    <source>
        <dbReference type="ARBA" id="ARBA00022655"/>
    </source>
</evidence>
<dbReference type="InterPro" id="IPR003710">
    <property type="entry name" value="ApbA"/>
</dbReference>
<dbReference type="UniPathway" id="UPA00028">
    <property type="reaction ID" value="UER00004"/>
</dbReference>
<dbReference type="EC" id="1.1.1.169" evidence="4 11"/>
<proteinExistence type="inferred from homology"/>
<dbReference type="InterPro" id="IPR008927">
    <property type="entry name" value="6-PGluconate_DH-like_C_sf"/>
</dbReference>
<keyword evidence="15" id="KW-1185">Reference proteome</keyword>
<evidence type="ECO:0000256" key="2">
    <source>
        <dbReference type="ARBA" id="ARBA00004994"/>
    </source>
</evidence>
<dbReference type="Gene3D" id="1.10.1040.10">
    <property type="entry name" value="N-(1-d-carboxylethyl)-l-norvaline Dehydrogenase, domain 2"/>
    <property type="match status" value="1"/>
</dbReference>
<dbReference type="OrthoDB" id="9793586at2"/>
<evidence type="ECO:0000256" key="4">
    <source>
        <dbReference type="ARBA" id="ARBA00013014"/>
    </source>
</evidence>
<dbReference type="SUPFAM" id="SSF48179">
    <property type="entry name" value="6-phosphogluconate dehydrogenase C-terminal domain-like"/>
    <property type="match status" value="1"/>
</dbReference>
<dbReference type="NCBIfam" id="TIGR00745">
    <property type="entry name" value="apbA_panE"/>
    <property type="match status" value="1"/>
</dbReference>
<reference evidence="14 15" key="1">
    <citation type="submission" date="2019-09" db="EMBL/GenBank/DDBJ databases">
        <title>Whole genome sequences of isolates from the Mars Exploration Rovers.</title>
        <authorList>
            <person name="Seuylemezian A."/>
            <person name="Vaishampayan P."/>
        </authorList>
    </citation>
    <scope>NUCLEOTIDE SEQUENCE [LARGE SCALE GENOMIC DNA]</scope>
    <source>
        <strain evidence="14 15">MER_TA_151</strain>
    </source>
</reference>
<comment type="similarity">
    <text evidence="3 11">Belongs to the ketopantoate reductase family.</text>
</comment>
<dbReference type="Pfam" id="PF02558">
    <property type="entry name" value="ApbA"/>
    <property type="match status" value="1"/>
</dbReference>
<keyword evidence="8 11" id="KW-0560">Oxidoreductase</keyword>
<protein>
    <recommendedName>
        <fullName evidence="5 11">2-dehydropantoate 2-reductase</fullName>
        <ecNumber evidence="4 11">1.1.1.169</ecNumber>
    </recommendedName>
    <alternativeName>
        <fullName evidence="9 11">Ketopantoate reductase</fullName>
    </alternativeName>
</protein>
<evidence type="ECO:0000256" key="11">
    <source>
        <dbReference type="RuleBase" id="RU362068"/>
    </source>
</evidence>
<evidence type="ECO:0000256" key="10">
    <source>
        <dbReference type="ARBA" id="ARBA00048793"/>
    </source>
</evidence>
<dbReference type="SUPFAM" id="SSF51735">
    <property type="entry name" value="NAD(P)-binding Rossmann-fold domains"/>
    <property type="match status" value="1"/>
</dbReference>
<dbReference type="RefSeq" id="WP_150440535.1">
    <property type="nucleotide sequence ID" value="NZ_VYKL01000019.1"/>
</dbReference>
<feature type="domain" description="Ketopantoate reductase N-terminal" evidence="12">
    <location>
        <begin position="3"/>
        <end position="148"/>
    </location>
</feature>
<organism evidence="14 15">
    <name type="scientific">Niallia endozanthoxylica</name>
    <dbReference type="NCBI Taxonomy" id="2036016"/>
    <lineage>
        <taxon>Bacteria</taxon>
        <taxon>Bacillati</taxon>
        <taxon>Bacillota</taxon>
        <taxon>Bacilli</taxon>
        <taxon>Bacillales</taxon>
        <taxon>Bacillaceae</taxon>
        <taxon>Niallia</taxon>
    </lineage>
</organism>
<dbReference type="InterPro" id="IPR013328">
    <property type="entry name" value="6PGD_dom2"/>
</dbReference>
<dbReference type="GO" id="GO:0050661">
    <property type="term" value="F:NADP binding"/>
    <property type="evidence" value="ECO:0007669"/>
    <property type="project" value="TreeGrafter"/>
</dbReference>
<dbReference type="Proteomes" id="UP000326671">
    <property type="component" value="Unassembled WGS sequence"/>
</dbReference>
<evidence type="ECO:0000256" key="3">
    <source>
        <dbReference type="ARBA" id="ARBA00007870"/>
    </source>
</evidence>
<dbReference type="InterPro" id="IPR013332">
    <property type="entry name" value="KPR_N"/>
</dbReference>
<dbReference type="Gene3D" id="3.40.50.720">
    <property type="entry name" value="NAD(P)-binding Rossmann-like Domain"/>
    <property type="match status" value="1"/>
</dbReference>
<dbReference type="GO" id="GO:0015940">
    <property type="term" value="P:pantothenate biosynthetic process"/>
    <property type="evidence" value="ECO:0007669"/>
    <property type="project" value="UniProtKB-UniPathway"/>
</dbReference>
<evidence type="ECO:0000256" key="7">
    <source>
        <dbReference type="ARBA" id="ARBA00022857"/>
    </source>
</evidence>
<keyword evidence="6 11" id="KW-0566">Pantothenate biosynthesis</keyword>
<evidence type="ECO:0000256" key="1">
    <source>
        <dbReference type="ARBA" id="ARBA00002919"/>
    </source>
</evidence>
<evidence type="ECO:0000256" key="5">
    <source>
        <dbReference type="ARBA" id="ARBA00019465"/>
    </source>
</evidence>
<dbReference type="GO" id="GO:0008677">
    <property type="term" value="F:2-dehydropantoate 2-reductase activity"/>
    <property type="evidence" value="ECO:0007669"/>
    <property type="project" value="UniProtKB-EC"/>
</dbReference>
<keyword evidence="7 11" id="KW-0521">NADP</keyword>
<dbReference type="PANTHER" id="PTHR43765:SF2">
    <property type="entry name" value="2-DEHYDROPANTOATE 2-REDUCTASE"/>
    <property type="match status" value="1"/>
</dbReference>
<evidence type="ECO:0000256" key="8">
    <source>
        <dbReference type="ARBA" id="ARBA00023002"/>
    </source>
</evidence>
<dbReference type="GO" id="GO:0005737">
    <property type="term" value="C:cytoplasm"/>
    <property type="evidence" value="ECO:0007669"/>
    <property type="project" value="TreeGrafter"/>
</dbReference>
<evidence type="ECO:0000313" key="14">
    <source>
        <dbReference type="EMBL" id="KAA9023658.1"/>
    </source>
</evidence>
<sequence length="311" mass="34330">MKIAIAGAGAMGSRFGYMLYEAGNEVLLMDGWPEHVKAIQEKGLHVVLDSGEVNSQIPISLFSESKGGFDLIIIFSKSMQTEQVMRSCRHLINDYTYILTLQNGLGNIEVIEKYVPKNRLLAGVTTYAAELIGPGKIQALGSGDTHMMSVDGNMSTDLIRIVDVFNDANLNPKLSADVFTSIWTKVAFNAALNPLCTLANNTVAFVGSYKNIKEVVSVIIDEILLVAQAEKVRLDRDEVMDMIFSVFDPAMSGHHLPSMLQDIQNGRKTEIDYLNGAIVKKAEQYNIPVPNNRLIYHMIKMLEKTAVSTEV</sequence>
<evidence type="ECO:0000259" key="12">
    <source>
        <dbReference type="Pfam" id="PF02558"/>
    </source>
</evidence>
<comment type="pathway">
    <text evidence="2 11">Cofactor biosynthesis; (R)-pantothenate biosynthesis; (R)-pantoate from 3-methyl-2-oxobutanoate: step 2/2.</text>
</comment>
<dbReference type="PANTHER" id="PTHR43765">
    <property type="entry name" value="2-DEHYDROPANTOATE 2-REDUCTASE-RELATED"/>
    <property type="match status" value="1"/>
</dbReference>
<accession>A0A5J5HTG6</accession>
<dbReference type="InterPro" id="IPR036291">
    <property type="entry name" value="NAD(P)-bd_dom_sf"/>
</dbReference>
<feature type="domain" description="Ketopantoate reductase C-terminal" evidence="13">
    <location>
        <begin position="179"/>
        <end position="303"/>
    </location>
</feature>